<keyword evidence="2" id="KW-0808">Transferase</keyword>
<keyword evidence="4" id="KW-0472">Membrane</keyword>
<keyword evidence="3" id="KW-0012">Acyltransferase</keyword>
<feature type="transmembrane region" description="Helical" evidence="4">
    <location>
        <begin position="96"/>
        <end position="113"/>
    </location>
</feature>
<keyword evidence="7" id="KW-1185">Reference proteome</keyword>
<evidence type="ECO:0000256" key="3">
    <source>
        <dbReference type="ARBA" id="ARBA00023315"/>
    </source>
</evidence>
<feature type="domain" description="Phospholipid/glycerol acyltransferase" evidence="5">
    <location>
        <begin position="86"/>
        <end position="210"/>
    </location>
</feature>
<dbReference type="SUPFAM" id="SSF69593">
    <property type="entry name" value="Glycerol-3-phosphate (1)-acyltransferase"/>
    <property type="match status" value="1"/>
</dbReference>
<sequence>MKFLRYFFRPLLGIIFALILLLTSFFGNSVITLTLPMLFFNRHYQWRLLIDRSISFWIIIPIALLEYIFGMEIKVTGDMIDYDYPAIIIMNHRTRLDWMYFWIALFKINPWLLTSSKIALKAELRYMPAAGFGMEANQFIFLDRKIKTDKERISEAIHYYASIGNNYQILLFPEGTDKTSNTTMKSNVYAKKNGLKRLNNLIYPRSAGFIHLINEMRRHNYIECIYDVTIAYPVNTVQSEVGLFLTGRTPQKVLFHIERIDLSCIPIKDRDIAQWINELWIAKDEKLDLFYSQQPPRIHISNDQNKFIWKDDNPLHKIVKLFTLCFWSLMTAFWFYHLTFLRFVQVLFGYFIFVSASIYGKYGGIQRMVYIKWWHAMKAETVYW</sequence>
<organism evidence="6 7">
    <name type="scientific">Onchocerca flexuosa</name>
    <dbReference type="NCBI Taxonomy" id="387005"/>
    <lineage>
        <taxon>Eukaryota</taxon>
        <taxon>Metazoa</taxon>
        <taxon>Ecdysozoa</taxon>
        <taxon>Nematoda</taxon>
        <taxon>Chromadorea</taxon>
        <taxon>Rhabditida</taxon>
        <taxon>Spirurina</taxon>
        <taxon>Spiruromorpha</taxon>
        <taxon>Filarioidea</taxon>
        <taxon>Onchocercidae</taxon>
        <taxon>Onchocerca</taxon>
    </lineage>
</organism>
<dbReference type="GO" id="GO:0005783">
    <property type="term" value="C:endoplasmic reticulum"/>
    <property type="evidence" value="ECO:0007669"/>
    <property type="project" value="TreeGrafter"/>
</dbReference>
<comment type="similarity">
    <text evidence="1">Belongs to the 1-acyl-sn-glycerol-3-phosphate acyltransferase family.</text>
</comment>
<feature type="transmembrane region" description="Helical" evidence="4">
    <location>
        <begin position="318"/>
        <end position="337"/>
    </location>
</feature>
<proteinExistence type="inferred from homology"/>
<evidence type="ECO:0000313" key="6">
    <source>
        <dbReference type="EMBL" id="OZC12164.1"/>
    </source>
</evidence>
<dbReference type="InterPro" id="IPR002123">
    <property type="entry name" value="Plipid/glycerol_acylTrfase"/>
</dbReference>
<keyword evidence="4" id="KW-0812">Transmembrane</keyword>
<dbReference type="SMART" id="SM00563">
    <property type="entry name" value="PlsC"/>
    <property type="match status" value="1"/>
</dbReference>
<dbReference type="Proteomes" id="UP000242913">
    <property type="component" value="Unassembled WGS sequence"/>
</dbReference>
<evidence type="ECO:0000313" key="7">
    <source>
        <dbReference type="Proteomes" id="UP000242913"/>
    </source>
</evidence>
<gene>
    <name evidence="6" type="ORF">X798_00685</name>
</gene>
<dbReference type="CDD" id="cd07990">
    <property type="entry name" value="LPLAT_LCLAT1-like"/>
    <property type="match status" value="1"/>
</dbReference>
<feature type="transmembrane region" description="Helical" evidence="4">
    <location>
        <begin position="54"/>
        <end position="75"/>
    </location>
</feature>
<dbReference type="GO" id="GO:0036149">
    <property type="term" value="P:phosphatidylinositol acyl-chain remodeling"/>
    <property type="evidence" value="ECO:0007669"/>
    <property type="project" value="TreeGrafter"/>
</dbReference>
<dbReference type="OrthoDB" id="186786at2759"/>
<dbReference type="EMBL" id="KZ269978">
    <property type="protein sequence ID" value="OZC12164.1"/>
    <property type="molecule type" value="Genomic_DNA"/>
</dbReference>
<name>A0A238C476_9BILA</name>
<dbReference type="InterPro" id="IPR032098">
    <property type="entry name" value="Acyltransf_C"/>
</dbReference>
<dbReference type="Pfam" id="PF01553">
    <property type="entry name" value="Acyltransferase"/>
    <property type="match status" value="1"/>
</dbReference>
<evidence type="ECO:0000256" key="2">
    <source>
        <dbReference type="ARBA" id="ARBA00022679"/>
    </source>
</evidence>
<accession>A0A238C476</accession>
<dbReference type="Pfam" id="PF16076">
    <property type="entry name" value="Acyltransf_C"/>
    <property type="match status" value="1"/>
</dbReference>
<reference evidence="6 7" key="1">
    <citation type="submission" date="2015-12" db="EMBL/GenBank/DDBJ databases">
        <title>Draft genome of the nematode, Onchocerca flexuosa.</title>
        <authorList>
            <person name="Mitreva M."/>
        </authorList>
    </citation>
    <scope>NUCLEOTIDE SEQUENCE [LARGE SCALE GENOMIC DNA]</scope>
    <source>
        <strain evidence="6">Red Deer</strain>
    </source>
</reference>
<feature type="transmembrane region" description="Helical" evidence="4">
    <location>
        <begin position="343"/>
        <end position="362"/>
    </location>
</feature>
<dbReference type="AlphaFoldDB" id="A0A238C476"/>
<dbReference type="PANTHER" id="PTHR10983">
    <property type="entry name" value="1-ACYLGLYCEROL-3-PHOSPHATE ACYLTRANSFERASE-RELATED"/>
    <property type="match status" value="1"/>
</dbReference>
<evidence type="ECO:0000256" key="4">
    <source>
        <dbReference type="SAM" id="Phobius"/>
    </source>
</evidence>
<protein>
    <recommendedName>
        <fullName evidence="5">Phospholipid/glycerol acyltransferase domain-containing protein</fullName>
    </recommendedName>
</protein>
<evidence type="ECO:0000256" key="1">
    <source>
        <dbReference type="ARBA" id="ARBA00008655"/>
    </source>
</evidence>
<dbReference type="GO" id="GO:0016746">
    <property type="term" value="F:acyltransferase activity"/>
    <property type="evidence" value="ECO:0007669"/>
    <property type="project" value="UniProtKB-KW"/>
</dbReference>
<dbReference type="PANTHER" id="PTHR10983:SF20">
    <property type="entry name" value="LYSOPHOSPHATIDYLINOSITOL ACYLTRANSFERASE 10"/>
    <property type="match status" value="1"/>
</dbReference>
<evidence type="ECO:0000259" key="5">
    <source>
        <dbReference type="SMART" id="SM00563"/>
    </source>
</evidence>
<keyword evidence="4" id="KW-1133">Transmembrane helix</keyword>